<evidence type="ECO:0000313" key="2">
    <source>
        <dbReference type="EMBL" id="CAB5058830.1"/>
    </source>
</evidence>
<evidence type="ECO:0000313" key="1">
    <source>
        <dbReference type="EMBL" id="CAB5009753.1"/>
    </source>
</evidence>
<dbReference type="EMBL" id="CAFBPN010000004">
    <property type="protein sequence ID" value="CAB5009753.1"/>
    <property type="molecule type" value="Genomic_DNA"/>
</dbReference>
<reference evidence="1" key="1">
    <citation type="submission" date="2020-05" db="EMBL/GenBank/DDBJ databases">
        <authorList>
            <person name="Chiriac C."/>
            <person name="Salcher M."/>
            <person name="Ghai R."/>
            <person name="Kavagutti S V."/>
        </authorList>
    </citation>
    <scope>NUCLEOTIDE SEQUENCE</scope>
</reference>
<accession>A0A6J7Q2E6</accession>
<organism evidence="1">
    <name type="scientific">freshwater metagenome</name>
    <dbReference type="NCBI Taxonomy" id="449393"/>
    <lineage>
        <taxon>unclassified sequences</taxon>
        <taxon>metagenomes</taxon>
        <taxon>ecological metagenomes</taxon>
    </lineage>
</organism>
<dbReference type="AlphaFoldDB" id="A0A6J7Q2E6"/>
<dbReference type="EMBL" id="CAFBQU010000002">
    <property type="protein sequence ID" value="CAB5058830.1"/>
    <property type="molecule type" value="Genomic_DNA"/>
</dbReference>
<gene>
    <name evidence="1" type="ORF">UFOPK4098_00213</name>
    <name evidence="2" type="ORF">UFOPK4347_00145</name>
</gene>
<sequence>MTRIAGVDQLLYEEAECLFFGVPPRMYVTRHSHVVDHNLQDSLWNLYVRAYLPEAELTATHEMLDRLEFNDQMTLQSNRAWVVWDDGVPVAMTLIATDVRATRWLSELYFAKHYPDRFRNGQVHYVVWAVVDPDYVAKGAVIHLGKHALAVEAAEGALLVFDTPESNQPEATGGAAELMVRLARMVSEADLIPITTQRYYAIDFVRPREIAAVTESTMLTS</sequence>
<dbReference type="InterPro" id="IPR016181">
    <property type="entry name" value="Acyl_CoA_acyltransferase"/>
</dbReference>
<proteinExistence type="predicted"/>
<dbReference type="SUPFAM" id="SSF55729">
    <property type="entry name" value="Acyl-CoA N-acyltransferases (Nat)"/>
    <property type="match status" value="1"/>
</dbReference>
<name>A0A6J7Q2E6_9ZZZZ</name>
<dbReference type="Gene3D" id="3.40.630.30">
    <property type="match status" value="1"/>
</dbReference>
<protein>
    <submittedName>
        <fullName evidence="1">Unannotated protein</fullName>
    </submittedName>
</protein>